<evidence type="ECO:0000256" key="6">
    <source>
        <dbReference type="SAM" id="Phobius"/>
    </source>
</evidence>
<feature type="region of interest" description="Disordered" evidence="5">
    <location>
        <begin position="1"/>
        <end position="29"/>
    </location>
</feature>
<keyword evidence="2 6" id="KW-0812">Transmembrane</keyword>
<evidence type="ECO:0000256" key="4">
    <source>
        <dbReference type="ARBA" id="ARBA00023136"/>
    </source>
</evidence>
<keyword evidence="4 6" id="KW-0472">Membrane</keyword>
<dbReference type="EMBL" id="ML179052">
    <property type="protein sequence ID" value="THV04936.1"/>
    <property type="molecule type" value="Genomic_DNA"/>
</dbReference>
<sequence>MTSQFASFSPYTPPPDDPEYNSTTGSSSSHRAWFPNYQSQAGETSYQSGGIPTFNNSVTGGETMQDNEVQNQWETRLGLRVDLWAAFAYLLGPISALIVLVLETQNDFVRFHGYQSALMTGPLLVTRLLLSLLRFPQWLRTIFTVLIWSCQLYMVVRTYIDASNGLMRLELPFIGVLASQWVVEE</sequence>
<feature type="transmembrane region" description="Helical" evidence="6">
    <location>
        <begin position="141"/>
        <end position="160"/>
    </location>
</feature>
<gene>
    <name evidence="7" type="ORF">K435DRAFT_961654</name>
</gene>
<comment type="subcellular location">
    <subcellularLocation>
        <location evidence="1">Membrane</location>
        <topology evidence="1">Multi-pass membrane protein</topology>
    </subcellularLocation>
</comment>
<dbReference type="AlphaFoldDB" id="A0A4V4HI22"/>
<feature type="compositionally biased region" description="Polar residues" evidence="5">
    <location>
        <begin position="1"/>
        <end position="10"/>
    </location>
</feature>
<feature type="transmembrane region" description="Helical" evidence="6">
    <location>
        <begin position="83"/>
        <end position="102"/>
    </location>
</feature>
<protein>
    <submittedName>
        <fullName evidence="7">Uncharacterized protein</fullName>
    </submittedName>
</protein>
<dbReference type="OrthoDB" id="5546837at2759"/>
<feature type="compositionally biased region" description="Polar residues" evidence="5">
    <location>
        <begin position="20"/>
        <end position="29"/>
    </location>
</feature>
<evidence type="ECO:0000256" key="1">
    <source>
        <dbReference type="ARBA" id="ARBA00004141"/>
    </source>
</evidence>
<proteinExistence type="predicted"/>
<name>A0A4V4HI22_DENBC</name>
<dbReference type="PANTHER" id="PTHR36460">
    <property type="entry name" value="UPF0132 DOMAIN PROTEIN (AFU_ORTHOLOGUE AFUA_3G10255)"/>
    <property type="match status" value="1"/>
</dbReference>
<dbReference type="GO" id="GO:0016020">
    <property type="term" value="C:membrane"/>
    <property type="evidence" value="ECO:0007669"/>
    <property type="project" value="UniProtKB-SubCell"/>
</dbReference>
<keyword evidence="8" id="KW-1185">Reference proteome</keyword>
<evidence type="ECO:0000256" key="5">
    <source>
        <dbReference type="SAM" id="MobiDB-lite"/>
    </source>
</evidence>
<reference evidence="7 8" key="1">
    <citation type="journal article" date="2019" name="Nat. Ecol. Evol.">
        <title>Megaphylogeny resolves global patterns of mushroom evolution.</title>
        <authorList>
            <person name="Varga T."/>
            <person name="Krizsan K."/>
            <person name="Foldi C."/>
            <person name="Dima B."/>
            <person name="Sanchez-Garcia M."/>
            <person name="Sanchez-Ramirez S."/>
            <person name="Szollosi G.J."/>
            <person name="Szarkandi J.G."/>
            <person name="Papp V."/>
            <person name="Albert L."/>
            <person name="Andreopoulos W."/>
            <person name="Angelini C."/>
            <person name="Antonin V."/>
            <person name="Barry K.W."/>
            <person name="Bougher N.L."/>
            <person name="Buchanan P."/>
            <person name="Buyck B."/>
            <person name="Bense V."/>
            <person name="Catcheside P."/>
            <person name="Chovatia M."/>
            <person name="Cooper J."/>
            <person name="Damon W."/>
            <person name="Desjardin D."/>
            <person name="Finy P."/>
            <person name="Geml J."/>
            <person name="Haridas S."/>
            <person name="Hughes K."/>
            <person name="Justo A."/>
            <person name="Karasinski D."/>
            <person name="Kautmanova I."/>
            <person name="Kiss B."/>
            <person name="Kocsube S."/>
            <person name="Kotiranta H."/>
            <person name="LaButti K.M."/>
            <person name="Lechner B.E."/>
            <person name="Liimatainen K."/>
            <person name="Lipzen A."/>
            <person name="Lukacs Z."/>
            <person name="Mihaltcheva S."/>
            <person name="Morgado L.N."/>
            <person name="Niskanen T."/>
            <person name="Noordeloos M.E."/>
            <person name="Ohm R.A."/>
            <person name="Ortiz-Santana B."/>
            <person name="Ovrebo C."/>
            <person name="Racz N."/>
            <person name="Riley R."/>
            <person name="Savchenko A."/>
            <person name="Shiryaev A."/>
            <person name="Soop K."/>
            <person name="Spirin V."/>
            <person name="Szebenyi C."/>
            <person name="Tomsovsky M."/>
            <person name="Tulloss R.E."/>
            <person name="Uehling J."/>
            <person name="Grigoriev I.V."/>
            <person name="Vagvolgyi C."/>
            <person name="Papp T."/>
            <person name="Martin F.M."/>
            <person name="Miettinen O."/>
            <person name="Hibbett D.S."/>
            <person name="Nagy L.G."/>
        </authorList>
    </citation>
    <scope>NUCLEOTIDE SEQUENCE [LARGE SCALE GENOMIC DNA]</scope>
    <source>
        <strain evidence="7 8">CBS 962.96</strain>
    </source>
</reference>
<dbReference type="PANTHER" id="PTHR36460:SF1">
    <property type="entry name" value="UPF0132 DOMAIN PROTEIN (AFU_ORTHOLOGUE AFUA_3G10255)"/>
    <property type="match status" value="1"/>
</dbReference>
<evidence type="ECO:0000313" key="7">
    <source>
        <dbReference type="EMBL" id="THV04936.1"/>
    </source>
</evidence>
<organism evidence="7 8">
    <name type="scientific">Dendrothele bispora (strain CBS 962.96)</name>
    <dbReference type="NCBI Taxonomy" id="1314807"/>
    <lineage>
        <taxon>Eukaryota</taxon>
        <taxon>Fungi</taxon>
        <taxon>Dikarya</taxon>
        <taxon>Basidiomycota</taxon>
        <taxon>Agaricomycotina</taxon>
        <taxon>Agaricomycetes</taxon>
        <taxon>Agaricomycetidae</taxon>
        <taxon>Agaricales</taxon>
        <taxon>Agaricales incertae sedis</taxon>
        <taxon>Dendrothele</taxon>
    </lineage>
</organism>
<keyword evidence="3 6" id="KW-1133">Transmembrane helix</keyword>
<evidence type="ECO:0000256" key="3">
    <source>
        <dbReference type="ARBA" id="ARBA00022989"/>
    </source>
</evidence>
<dbReference type="Proteomes" id="UP000297245">
    <property type="component" value="Unassembled WGS sequence"/>
</dbReference>
<accession>A0A4V4HI22</accession>
<evidence type="ECO:0000313" key="8">
    <source>
        <dbReference type="Proteomes" id="UP000297245"/>
    </source>
</evidence>
<evidence type="ECO:0000256" key="2">
    <source>
        <dbReference type="ARBA" id="ARBA00022692"/>
    </source>
</evidence>